<proteinExistence type="predicted"/>
<gene>
    <name evidence="1" type="ORF">AOQ84DRAFT_357641</name>
</gene>
<evidence type="ECO:0000313" key="1">
    <source>
        <dbReference type="EMBL" id="OCL01922.1"/>
    </source>
</evidence>
<organism evidence="1 2">
    <name type="scientific">Glonium stellatum</name>
    <dbReference type="NCBI Taxonomy" id="574774"/>
    <lineage>
        <taxon>Eukaryota</taxon>
        <taxon>Fungi</taxon>
        <taxon>Dikarya</taxon>
        <taxon>Ascomycota</taxon>
        <taxon>Pezizomycotina</taxon>
        <taxon>Dothideomycetes</taxon>
        <taxon>Pleosporomycetidae</taxon>
        <taxon>Gloniales</taxon>
        <taxon>Gloniaceae</taxon>
        <taxon>Glonium</taxon>
    </lineage>
</organism>
<feature type="non-terminal residue" evidence="1">
    <location>
        <position position="70"/>
    </location>
</feature>
<keyword evidence="2" id="KW-1185">Reference proteome</keyword>
<evidence type="ECO:0000313" key="2">
    <source>
        <dbReference type="Proteomes" id="UP000250140"/>
    </source>
</evidence>
<protein>
    <submittedName>
        <fullName evidence="1">Uncharacterized protein</fullName>
    </submittedName>
</protein>
<sequence length="70" mass="8205">TGGWRNFTRGAAAWWRAGTNGLLIVIRGATRACGIWRRCSRLDKCFKRFGRFNTFRCNRQVYDIEEWFGA</sequence>
<dbReference type="EMBL" id="KV751034">
    <property type="protein sequence ID" value="OCL01922.1"/>
    <property type="molecule type" value="Genomic_DNA"/>
</dbReference>
<dbReference type="AlphaFoldDB" id="A0A8E2JLX2"/>
<name>A0A8E2JLX2_9PEZI</name>
<reference evidence="1 2" key="1">
    <citation type="journal article" date="2016" name="Nat. Commun.">
        <title>Ectomycorrhizal ecology is imprinted in the genome of the dominant symbiotic fungus Cenococcum geophilum.</title>
        <authorList>
            <consortium name="DOE Joint Genome Institute"/>
            <person name="Peter M."/>
            <person name="Kohler A."/>
            <person name="Ohm R.A."/>
            <person name="Kuo A."/>
            <person name="Krutzmann J."/>
            <person name="Morin E."/>
            <person name="Arend M."/>
            <person name="Barry K.W."/>
            <person name="Binder M."/>
            <person name="Choi C."/>
            <person name="Clum A."/>
            <person name="Copeland A."/>
            <person name="Grisel N."/>
            <person name="Haridas S."/>
            <person name="Kipfer T."/>
            <person name="LaButti K."/>
            <person name="Lindquist E."/>
            <person name="Lipzen A."/>
            <person name="Maire R."/>
            <person name="Meier B."/>
            <person name="Mihaltcheva S."/>
            <person name="Molinier V."/>
            <person name="Murat C."/>
            <person name="Poggeler S."/>
            <person name="Quandt C.A."/>
            <person name="Sperisen C."/>
            <person name="Tritt A."/>
            <person name="Tisserant E."/>
            <person name="Crous P.W."/>
            <person name="Henrissat B."/>
            <person name="Nehls U."/>
            <person name="Egli S."/>
            <person name="Spatafora J.W."/>
            <person name="Grigoriev I.V."/>
            <person name="Martin F.M."/>
        </authorList>
    </citation>
    <scope>NUCLEOTIDE SEQUENCE [LARGE SCALE GENOMIC DNA]</scope>
    <source>
        <strain evidence="1 2">CBS 207.34</strain>
    </source>
</reference>
<accession>A0A8E2JLX2</accession>
<dbReference type="Proteomes" id="UP000250140">
    <property type="component" value="Unassembled WGS sequence"/>
</dbReference>